<dbReference type="PANTHER" id="PTHR33569">
    <property type="entry name" value="UREASE"/>
    <property type="match status" value="1"/>
</dbReference>
<dbReference type="AlphaFoldDB" id="A0A977IGH1"/>
<protein>
    <submittedName>
        <fullName evidence="2">Urease subunit beta</fullName>
        <ecNumber evidence="2">3.5.1.5</ecNumber>
    </submittedName>
</protein>
<dbReference type="InterPro" id="IPR036461">
    <property type="entry name" value="Urease_betasu_sf"/>
</dbReference>
<dbReference type="FunFam" id="2.10.150.10:FF:000001">
    <property type="entry name" value="Urease subunit beta"/>
    <property type="match status" value="1"/>
</dbReference>
<dbReference type="Proteomes" id="UP001059771">
    <property type="component" value="Chromosome"/>
</dbReference>
<dbReference type="CDD" id="cd00407">
    <property type="entry name" value="Urease_beta"/>
    <property type="match status" value="1"/>
</dbReference>
<dbReference type="NCBIfam" id="TIGR00192">
    <property type="entry name" value="urease_beta"/>
    <property type="match status" value="1"/>
</dbReference>
<dbReference type="SUPFAM" id="SSF51278">
    <property type="entry name" value="Urease, beta-subunit"/>
    <property type="match status" value="1"/>
</dbReference>
<dbReference type="GO" id="GO:0043419">
    <property type="term" value="P:urea catabolic process"/>
    <property type="evidence" value="ECO:0007669"/>
    <property type="project" value="InterPro"/>
</dbReference>
<evidence type="ECO:0000256" key="1">
    <source>
        <dbReference type="ARBA" id="ARBA00022801"/>
    </source>
</evidence>
<name>A0A977IGH1_9ARCH</name>
<reference evidence="2" key="1">
    <citation type="submission" date="2022-08" db="EMBL/GenBank/DDBJ databases">
        <title>Dynamic responses of ammonia-oxidizing microbial communities induced by reactive oxygen species (ROS) in fluctuating redox aquifers.</title>
        <authorList>
            <person name="Wang P."/>
            <person name="Wang H."/>
        </authorList>
    </citation>
    <scope>NUCLEOTIDE SEQUENCE</scope>
    <source>
        <strain evidence="2">PLX03</strain>
    </source>
</reference>
<evidence type="ECO:0000313" key="2">
    <source>
        <dbReference type="EMBL" id="UVS70589.1"/>
    </source>
</evidence>
<dbReference type="GO" id="GO:0035550">
    <property type="term" value="C:urease complex"/>
    <property type="evidence" value="ECO:0007669"/>
    <property type="project" value="InterPro"/>
</dbReference>
<keyword evidence="1 2" id="KW-0378">Hydrolase</keyword>
<dbReference type="InterPro" id="IPR002019">
    <property type="entry name" value="Urease_beta-like"/>
</dbReference>
<organism evidence="2">
    <name type="scientific">Nitrososphaera viennensis</name>
    <dbReference type="NCBI Taxonomy" id="1034015"/>
    <lineage>
        <taxon>Archaea</taxon>
        <taxon>Nitrososphaerota</taxon>
        <taxon>Nitrososphaeria</taxon>
        <taxon>Nitrososphaerales</taxon>
        <taxon>Nitrososphaeraceae</taxon>
        <taxon>Nitrososphaera</taxon>
    </lineage>
</organism>
<dbReference type="InterPro" id="IPR050069">
    <property type="entry name" value="Urease_subunit"/>
</dbReference>
<dbReference type="HAMAP" id="MF_01954">
    <property type="entry name" value="Urease_beta"/>
    <property type="match status" value="1"/>
</dbReference>
<accession>A0A977IGH1</accession>
<dbReference type="PANTHER" id="PTHR33569:SF1">
    <property type="entry name" value="UREASE"/>
    <property type="match status" value="1"/>
</dbReference>
<proteinExistence type="inferred from homology"/>
<dbReference type="NCBIfam" id="NF009682">
    <property type="entry name" value="PRK13203.1"/>
    <property type="match status" value="1"/>
</dbReference>
<dbReference type="RefSeq" id="WP_075056066.1">
    <property type="nucleotide sequence ID" value="NZ_CP103305.1"/>
</dbReference>
<dbReference type="EMBL" id="CP103305">
    <property type="protein sequence ID" value="UVS70589.1"/>
    <property type="molecule type" value="Genomic_DNA"/>
</dbReference>
<dbReference type="GO" id="GO:0009039">
    <property type="term" value="F:urease activity"/>
    <property type="evidence" value="ECO:0007669"/>
    <property type="project" value="UniProtKB-EC"/>
</dbReference>
<dbReference type="EC" id="3.5.1.5" evidence="2"/>
<dbReference type="Pfam" id="PF00699">
    <property type="entry name" value="Urease_beta"/>
    <property type="match status" value="1"/>
</dbReference>
<dbReference type="Gene3D" id="2.10.150.10">
    <property type="entry name" value="Urease, beta subunit"/>
    <property type="match status" value="1"/>
</dbReference>
<sequence length="122" mass="13392">MMPGEYVLASEPVMCNTNRKTVKITVKNKGDRPCQIGSHTHFFEVNRALDFPREKAFGYRLNIPAGTSIRFEPGDSKEVELCEIGGARVCFGFNGLTMGSLNSSMVMRAAVEKAQKQGFNGA</sequence>
<gene>
    <name evidence="2" type="ORF">NWT39_07325</name>
</gene>
<dbReference type="GeneID" id="74946739"/>